<evidence type="ECO:0000313" key="2">
    <source>
        <dbReference type="EMBL" id="KAA3756999.1"/>
    </source>
</evidence>
<feature type="transmembrane region" description="Helical" evidence="1">
    <location>
        <begin position="27"/>
        <end position="48"/>
    </location>
</feature>
<dbReference type="Proteomes" id="UP000422221">
    <property type="component" value="Unassembled WGS sequence"/>
</dbReference>
<accession>A0A7J4XCE9</accession>
<organism evidence="2 3">
    <name type="scientific">Bacteroides salyersiae</name>
    <dbReference type="NCBI Taxonomy" id="291644"/>
    <lineage>
        <taxon>Bacteria</taxon>
        <taxon>Pseudomonadati</taxon>
        <taxon>Bacteroidota</taxon>
        <taxon>Bacteroidia</taxon>
        <taxon>Bacteroidales</taxon>
        <taxon>Bacteroidaceae</taxon>
        <taxon>Bacteroides</taxon>
    </lineage>
</organism>
<protein>
    <submittedName>
        <fullName evidence="2">EpsG family protein</fullName>
    </submittedName>
</protein>
<sequence length="373" mass="44406">MFIYIVTFLLGILLDNIRVHRNVRRAFIVWLYIFLCFGYMTGSDWRAYELQYQFVDYYYLNVTYEKGFYALFYFLKLFISDFFIVLAFLKCIYLYTLIRLFRQITPLWISSISILLPISLLFMLVDNPLRFMTAVIILNVALGYLLNGYIKKFFLIAIFAPFFHITTVFIILFLLLIKFDYFILRQKKIVLIVFFFIVSFIFSSTGPVSNLISQLIPQLELLGTKNFSSYLVEDNDAFFTVGSIMNVLLFIVIVLFRDYVVERNKYGKEIYASIIIYFFLFRILLIVPSGFRLVIPFGYFLSIAVAMLLKKSNILRISFILYFTILISKSLWQGYVYLPYSNSIWYILTEHKQYNERDNNNIRYYEQRTGKSL</sequence>
<feature type="transmembrane region" description="Helical" evidence="1">
    <location>
        <begin position="153"/>
        <end position="177"/>
    </location>
</feature>
<comment type="caution">
    <text evidence="2">The sequence shown here is derived from an EMBL/GenBank/DDBJ whole genome shotgun (WGS) entry which is preliminary data.</text>
</comment>
<name>A0A7J4XCE9_9BACE</name>
<feature type="transmembrane region" description="Helical" evidence="1">
    <location>
        <begin position="269"/>
        <end position="287"/>
    </location>
</feature>
<evidence type="ECO:0000256" key="1">
    <source>
        <dbReference type="SAM" id="Phobius"/>
    </source>
</evidence>
<keyword evidence="1" id="KW-0472">Membrane</keyword>
<dbReference type="Pfam" id="PF14897">
    <property type="entry name" value="EpsG"/>
    <property type="match status" value="1"/>
</dbReference>
<feature type="transmembrane region" description="Helical" evidence="1">
    <location>
        <begin position="293"/>
        <end position="309"/>
    </location>
</feature>
<feature type="transmembrane region" description="Helical" evidence="1">
    <location>
        <begin position="189"/>
        <end position="217"/>
    </location>
</feature>
<evidence type="ECO:0000313" key="3">
    <source>
        <dbReference type="Proteomes" id="UP000422221"/>
    </source>
</evidence>
<keyword evidence="1" id="KW-1133">Transmembrane helix</keyword>
<dbReference type="RefSeq" id="WP_130059929.1">
    <property type="nucleotide sequence ID" value="NZ_JADNPJ010000044.1"/>
</dbReference>
<dbReference type="InterPro" id="IPR049458">
    <property type="entry name" value="EpsG-like"/>
</dbReference>
<proteinExistence type="predicted"/>
<feature type="transmembrane region" description="Helical" evidence="1">
    <location>
        <begin position="107"/>
        <end position="125"/>
    </location>
</feature>
<dbReference type="EMBL" id="VWMK01000038">
    <property type="protein sequence ID" value="KAA3756999.1"/>
    <property type="molecule type" value="Genomic_DNA"/>
</dbReference>
<feature type="transmembrane region" description="Helical" evidence="1">
    <location>
        <begin position="314"/>
        <end position="332"/>
    </location>
</feature>
<keyword evidence="1" id="KW-0812">Transmembrane</keyword>
<dbReference type="AlphaFoldDB" id="A0A7J4XCE9"/>
<gene>
    <name evidence="2" type="ORF">F3F73_22875</name>
</gene>
<feature type="transmembrane region" description="Helical" evidence="1">
    <location>
        <begin position="68"/>
        <end position="95"/>
    </location>
</feature>
<feature type="transmembrane region" description="Helical" evidence="1">
    <location>
        <begin position="237"/>
        <end position="257"/>
    </location>
</feature>
<reference evidence="2 3" key="1">
    <citation type="journal article" date="2019" name="Nat. Med.">
        <title>A library of human gut bacterial isolates paired with longitudinal multiomics data enables mechanistic microbiome research.</title>
        <authorList>
            <person name="Poyet M."/>
            <person name="Groussin M."/>
            <person name="Gibbons S.M."/>
            <person name="Avila-Pacheco J."/>
            <person name="Jiang X."/>
            <person name="Kearney S.M."/>
            <person name="Perrotta A.R."/>
            <person name="Berdy B."/>
            <person name="Zhao S."/>
            <person name="Lieberman T.D."/>
            <person name="Swanson P.K."/>
            <person name="Smith M."/>
            <person name="Roesemann S."/>
            <person name="Alexander J.E."/>
            <person name="Rich S.A."/>
            <person name="Livny J."/>
            <person name="Vlamakis H."/>
            <person name="Clish C."/>
            <person name="Bullock K."/>
            <person name="Deik A."/>
            <person name="Scott J."/>
            <person name="Pierce K.A."/>
            <person name="Xavier R.J."/>
            <person name="Alm E.J."/>
        </authorList>
    </citation>
    <scope>NUCLEOTIDE SEQUENCE [LARGE SCALE GENOMIC DNA]</scope>
    <source>
        <strain evidence="2 3">BIOML-A10</strain>
    </source>
</reference>